<evidence type="ECO:0000259" key="7">
    <source>
        <dbReference type="PROSITE" id="PS50893"/>
    </source>
</evidence>
<dbReference type="Pfam" id="PF00005">
    <property type="entry name" value="ABC_tran"/>
    <property type="match status" value="1"/>
</dbReference>
<comment type="subcellular location">
    <subcellularLocation>
        <location evidence="1">Membrane</location>
        <topology evidence="1">Multi-pass membrane protein</topology>
    </subcellularLocation>
</comment>
<comment type="caution">
    <text evidence="8">The sequence shown here is derived from an EMBL/GenBank/DDBJ whole genome shotgun (WGS) entry which is preliminary data.</text>
</comment>
<organism evidence="8 10">
    <name type="scientific">Rotaria magnacalcarata</name>
    <dbReference type="NCBI Taxonomy" id="392030"/>
    <lineage>
        <taxon>Eukaryota</taxon>
        <taxon>Metazoa</taxon>
        <taxon>Spiralia</taxon>
        <taxon>Gnathifera</taxon>
        <taxon>Rotifera</taxon>
        <taxon>Eurotatoria</taxon>
        <taxon>Bdelloidea</taxon>
        <taxon>Philodinida</taxon>
        <taxon>Philodinidae</taxon>
        <taxon>Rotaria</taxon>
    </lineage>
</organism>
<dbReference type="AlphaFoldDB" id="A0A816LBW6"/>
<dbReference type="Gene3D" id="3.40.50.300">
    <property type="entry name" value="P-loop containing nucleotide triphosphate hydrolases"/>
    <property type="match status" value="1"/>
</dbReference>
<evidence type="ECO:0000313" key="10">
    <source>
        <dbReference type="Proteomes" id="UP000663824"/>
    </source>
</evidence>
<sequence length="313" mass="34398">MSHSQEKPTINDNNANPTTIILEEDSEINRTQGSTLTFKSTNSYINIQKFCNACPLPCLQKTQKQILTNISDIFRTGMNAIMGPTAYGKSSLLDLLADRKDREGFEGEILVNGKLRTQNYKYHVGYVVQDDIVSGFLTVKENIMFSANVRLSTKYIADEKSKIVEDVILQLGLGKCAGTTVGNDLKRGVTGGERKRTNIGMELVLSPRILFLDEPTTGLDSSMARSLMECLHQLSRTGCTIVFSIHQRAIPATAFPTIGSNALFVNEFMGLTLCVSHNTSTYTKTGADALSELIVDHGISWDLWESGVALSVM</sequence>
<dbReference type="InterPro" id="IPR003439">
    <property type="entry name" value="ABC_transporter-like_ATP-bd"/>
</dbReference>
<dbReference type="PROSITE" id="PS50893">
    <property type="entry name" value="ABC_TRANSPORTER_2"/>
    <property type="match status" value="1"/>
</dbReference>
<evidence type="ECO:0000256" key="2">
    <source>
        <dbReference type="ARBA" id="ARBA00005814"/>
    </source>
</evidence>
<name>A0A816LBW6_9BILA</name>
<accession>A0A816LBW6</accession>
<dbReference type="GO" id="GO:0042626">
    <property type="term" value="F:ATPase-coupled transmembrane transporter activity"/>
    <property type="evidence" value="ECO:0007669"/>
    <property type="project" value="TreeGrafter"/>
</dbReference>
<comment type="similarity">
    <text evidence="2">Belongs to the ABC transporter superfamily. ABCG family. Eye pigment precursor importer (TC 3.A.1.204) subfamily.</text>
</comment>
<dbReference type="GO" id="GO:0005886">
    <property type="term" value="C:plasma membrane"/>
    <property type="evidence" value="ECO:0007669"/>
    <property type="project" value="TreeGrafter"/>
</dbReference>
<evidence type="ECO:0000313" key="8">
    <source>
        <dbReference type="EMBL" id="CAF1934943.1"/>
    </source>
</evidence>
<dbReference type="Proteomes" id="UP000676336">
    <property type="component" value="Unassembled WGS sequence"/>
</dbReference>
<dbReference type="Proteomes" id="UP000663824">
    <property type="component" value="Unassembled WGS sequence"/>
</dbReference>
<dbReference type="PANTHER" id="PTHR48041">
    <property type="entry name" value="ABC TRANSPORTER G FAMILY MEMBER 28"/>
    <property type="match status" value="1"/>
</dbReference>
<dbReference type="GO" id="GO:0005524">
    <property type="term" value="F:ATP binding"/>
    <property type="evidence" value="ECO:0007669"/>
    <property type="project" value="InterPro"/>
</dbReference>
<keyword evidence="5" id="KW-1133">Transmembrane helix</keyword>
<dbReference type="InterPro" id="IPR027417">
    <property type="entry name" value="P-loop_NTPase"/>
</dbReference>
<keyword evidence="6" id="KW-0472">Membrane</keyword>
<feature type="domain" description="ABC transporter" evidence="7">
    <location>
        <begin position="45"/>
        <end position="294"/>
    </location>
</feature>
<evidence type="ECO:0000313" key="9">
    <source>
        <dbReference type="EMBL" id="CAF4000711.1"/>
    </source>
</evidence>
<dbReference type="SUPFAM" id="SSF52540">
    <property type="entry name" value="P-loop containing nucleoside triphosphate hydrolases"/>
    <property type="match status" value="1"/>
</dbReference>
<evidence type="ECO:0000256" key="5">
    <source>
        <dbReference type="ARBA" id="ARBA00022989"/>
    </source>
</evidence>
<gene>
    <name evidence="8" type="ORF">MBJ925_LOCUS4852</name>
    <name evidence="9" type="ORF">SMN809_LOCUS11917</name>
</gene>
<dbReference type="InterPro" id="IPR050352">
    <property type="entry name" value="ABCG_transporters"/>
</dbReference>
<proteinExistence type="inferred from homology"/>
<evidence type="ECO:0000256" key="3">
    <source>
        <dbReference type="ARBA" id="ARBA00022448"/>
    </source>
</evidence>
<dbReference type="GO" id="GO:0016887">
    <property type="term" value="F:ATP hydrolysis activity"/>
    <property type="evidence" value="ECO:0007669"/>
    <property type="project" value="InterPro"/>
</dbReference>
<dbReference type="EMBL" id="CAJOBI010004403">
    <property type="protein sequence ID" value="CAF4000711.1"/>
    <property type="molecule type" value="Genomic_DNA"/>
</dbReference>
<dbReference type="EMBL" id="CAJNRE010001071">
    <property type="protein sequence ID" value="CAF1934943.1"/>
    <property type="molecule type" value="Genomic_DNA"/>
</dbReference>
<evidence type="ECO:0000256" key="1">
    <source>
        <dbReference type="ARBA" id="ARBA00004141"/>
    </source>
</evidence>
<keyword evidence="3" id="KW-0813">Transport</keyword>
<dbReference type="PANTHER" id="PTHR48041:SF116">
    <property type="entry name" value="PROTEIN BROWN"/>
    <property type="match status" value="1"/>
</dbReference>
<evidence type="ECO:0000256" key="6">
    <source>
        <dbReference type="ARBA" id="ARBA00023136"/>
    </source>
</evidence>
<reference evidence="8" key="1">
    <citation type="submission" date="2021-02" db="EMBL/GenBank/DDBJ databases">
        <authorList>
            <person name="Nowell W R."/>
        </authorList>
    </citation>
    <scope>NUCLEOTIDE SEQUENCE</scope>
</reference>
<protein>
    <recommendedName>
        <fullName evidence="7">ABC transporter domain-containing protein</fullName>
    </recommendedName>
</protein>
<evidence type="ECO:0000256" key="4">
    <source>
        <dbReference type="ARBA" id="ARBA00022692"/>
    </source>
</evidence>
<keyword evidence="4" id="KW-0812">Transmembrane</keyword>